<comment type="pathway">
    <text evidence="5">Pheromone biosynthesis.</text>
</comment>
<dbReference type="GO" id="GO:0046872">
    <property type="term" value="F:metal ion binding"/>
    <property type="evidence" value="ECO:0007669"/>
    <property type="project" value="UniProtKB-KW"/>
</dbReference>
<dbReference type="KEGG" id="bmor:100101207"/>
<evidence type="ECO:0000256" key="6">
    <source>
        <dbReference type="ARBA" id="ARBA00034546"/>
    </source>
</evidence>
<dbReference type="OrthoDB" id="10257492at2759"/>
<dbReference type="PANTHER" id="PTHR11525">
    <property type="entry name" value="FARNESYL-PYROPHOSPHATE SYNTHETASE"/>
    <property type="match status" value="1"/>
</dbReference>
<dbReference type="GO" id="GO:0004161">
    <property type="term" value="F:dimethylallyltranstransferase activity"/>
    <property type="evidence" value="ECO:0007669"/>
    <property type="project" value="TreeGrafter"/>
</dbReference>
<dbReference type="Pfam" id="PF00348">
    <property type="entry name" value="polyprenyl_synt"/>
    <property type="match status" value="1"/>
</dbReference>
<dbReference type="GeneID" id="100101207"/>
<dbReference type="PROSITE" id="PS00444">
    <property type="entry name" value="POLYPRENYL_SYNTHASE_2"/>
    <property type="match status" value="1"/>
</dbReference>
<evidence type="ECO:0000313" key="10">
    <source>
        <dbReference type="Proteomes" id="UP000005204"/>
    </source>
</evidence>
<keyword evidence="3" id="KW-0479">Metal-binding</keyword>
<protein>
    <recommendedName>
        <fullName evidence="6">Farnesyl pyrophosphate synthase</fullName>
    </recommendedName>
</protein>
<dbReference type="EMBL" id="AB274996">
    <property type="protein sequence ID" value="BAF62114.1"/>
    <property type="molecule type" value="mRNA"/>
</dbReference>
<evidence type="ECO:0000313" key="9">
    <source>
        <dbReference type="EnsemblMetazoa" id="NP_001093301.1"/>
    </source>
</evidence>
<dbReference type="SFLD" id="SFLDS00005">
    <property type="entry name" value="Isoprenoid_Synthase_Type_I"/>
    <property type="match status" value="1"/>
</dbReference>
<evidence type="ECO:0000256" key="2">
    <source>
        <dbReference type="ARBA" id="ARBA00022679"/>
    </source>
</evidence>
<dbReference type="CTD" id="100101207"/>
<evidence type="ECO:0000313" key="8">
    <source>
        <dbReference type="EMBL" id="BAF62114.1"/>
    </source>
</evidence>
<dbReference type="PROSITE" id="PS00723">
    <property type="entry name" value="POLYPRENYL_SYNTHASE_1"/>
    <property type="match status" value="1"/>
</dbReference>
<gene>
    <name evidence="8" type="primary">FPPS2_Bm</name>
    <name evidence="9" type="synonym">100101207</name>
</gene>
<evidence type="ECO:0000256" key="1">
    <source>
        <dbReference type="ARBA" id="ARBA00001946"/>
    </source>
</evidence>
<dbReference type="SFLD" id="SFLDG01017">
    <property type="entry name" value="Polyprenyl_Transferase_Like"/>
    <property type="match status" value="1"/>
</dbReference>
<keyword evidence="4" id="KW-0460">Magnesium</keyword>
<dbReference type="InterPro" id="IPR008949">
    <property type="entry name" value="Isoprenoid_synthase_dom_sf"/>
</dbReference>
<evidence type="ECO:0000256" key="4">
    <source>
        <dbReference type="ARBA" id="ARBA00022842"/>
    </source>
</evidence>
<comment type="cofactor">
    <cofactor evidence="1">
        <name>Mg(2+)</name>
        <dbReference type="ChEBI" id="CHEBI:18420"/>
    </cofactor>
</comment>
<dbReference type="InterPro" id="IPR039702">
    <property type="entry name" value="FPS1-like"/>
</dbReference>
<dbReference type="Proteomes" id="UP000005204">
    <property type="component" value="Unassembled WGS sequence"/>
</dbReference>
<dbReference type="AlphaFoldDB" id="A5A7A5"/>
<dbReference type="GO" id="GO:0042811">
    <property type="term" value="P:pheromone biosynthetic process"/>
    <property type="evidence" value="ECO:0007669"/>
    <property type="project" value="UniProtKB-ARBA"/>
</dbReference>
<evidence type="ECO:0000256" key="5">
    <source>
        <dbReference type="ARBA" id="ARBA00033740"/>
    </source>
</evidence>
<dbReference type="InterPro" id="IPR033749">
    <property type="entry name" value="Polyprenyl_synt_CS"/>
</dbReference>
<proteinExistence type="evidence at transcript level"/>
<evidence type="ECO:0000256" key="7">
    <source>
        <dbReference type="RuleBase" id="RU004466"/>
    </source>
</evidence>
<keyword evidence="2 7" id="KW-0808">Transferase</keyword>
<accession>A5A7A5</accession>
<organism evidence="8">
    <name type="scientific">Bombyx mori</name>
    <name type="common">Silk moth</name>
    <dbReference type="NCBI Taxonomy" id="7091"/>
    <lineage>
        <taxon>Eukaryota</taxon>
        <taxon>Metazoa</taxon>
        <taxon>Ecdysozoa</taxon>
        <taxon>Arthropoda</taxon>
        <taxon>Hexapoda</taxon>
        <taxon>Insecta</taxon>
        <taxon>Pterygota</taxon>
        <taxon>Neoptera</taxon>
        <taxon>Endopterygota</taxon>
        <taxon>Lepidoptera</taxon>
        <taxon>Glossata</taxon>
        <taxon>Ditrysia</taxon>
        <taxon>Bombycoidea</taxon>
        <taxon>Bombycidae</taxon>
        <taxon>Bombycinae</taxon>
        <taxon>Bombyx</taxon>
    </lineage>
</organism>
<reference evidence="8" key="1">
    <citation type="journal article" date="2007" name="Insect Biochem. Mol. Biol.">
        <title>Control of juvenile hormone biosynthesis in Bombyx mori: cloning of the enzymes in the mevalonate pathway and assessment of their developmental expression in the corpora allata.</title>
        <authorList>
            <person name="Kinjoh T."/>
            <person name="Kaneko Y."/>
            <person name="Itoyama K."/>
            <person name="Mita K."/>
            <person name="Hiruma K."/>
            <person name="Shinoda T."/>
        </authorList>
    </citation>
    <scope>NUCLEOTIDE SEQUENCE</scope>
    <source>
        <strain evidence="8">P50</strain>
        <tissue evidence="8">Brain</tissue>
    </source>
</reference>
<dbReference type="SUPFAM" id="SSF48576">
    <property type="entry name" value="Terpenoid synthases"/>
    <property type="match status" value="1"/>
</dbReference>
<comment type="similarity">
    <text evidence="7">Belongs to the FPP/GGPP synthase family.</text>
</comment>
<name>A5A7A5_BOMMO</name>
<dbReference type="Gene3D" id="1.10.600.10">
    <property type="entry name" value="Farnesyl Diphosphate Synthase"/>
    <property type="match status" value="1"/>
</dbReference>
<reference evidence="9" key="3">
    <citation type="submission" date="2022-06" db="UniProtKB">
        <authorList>
            <consortium name="EnsemblMetazoa"/>
        </authorList>
    </citation>
    <scope>IDENTIFICATION</scope>
    <source>
        <strain evidence="9">p50T (Dazao)</strain>
    </source>
</reference>
<dbReference type="CDD" id="cd00685">
    <property type="entry name" value="Trans_IPPS_HT"/>
    <property type="match status" value="1"/>
</dbReference>
<keyword evidence="10" id="KW-1185">Reference proteome</keyword>
<dbReference type="EnsemblMetazoa" id="NM_001099831.1">
    <property type="protein sequence ID" value="NP_001093301.1"/>
    <property type="gene ID" value="GeneID_100101207"/>
</dbReference>
<dbReference type="RefSeq" id="NP_001093301.1">
    <property type="nucleotide sequence ID" value="NM_001099831.1"/>
</dbReference>
<evidence type="ECO:0000256" key="3">
    <source>
        <dbReference type="ARBA" id="ARBA00022723"/>
    </source>
</evidence>
<dbReference type="GO" id="GO:0004337">
    <property type="term" value="F:(2E,6E)-farnesyl diphosphate synthase activity"/>
    <property type="evidence" value="ECO:0007669"/>
    <property type="project" value="TreeGrafter"/>
</dbReference>
<dbReference type="GO" id="GO:0005737">
    <property type="term" value="C:cytoplasm"/>
    <property type="evidence" value="ECO:0007669"/>
    <property type="project" value="TreeGrafter"/>
</dbReference>
<dbReference type="InterPro" id="IPR000092">
    <property type="entry name" value="Polyprenyl_synt"/>
</dbReference>
<dbReference type="GO" id="GO:0045337">
    <property type="term" value="P:farnesyl diphosphate biosynthetic process"/>
    <property type="evidence" value="ECO:0007669"/>
    <property type="project" value="TreeGrafter"/>
</dbReference>
<reference evidence="10" key="2">
    <citation type="journal article" date="2008" name="Insect Biochem. Mol. Biol.">
        <title>The genome of a lepidopteran model insect, the silkworm Bombyx mori.</title>
        <authorList>
            <consortium name="International Silkworm Genome Consortium"/>
        </authorList>
    </citation>
    <scope>NUCLEOTIDE SEQUENCE [LARGE SCALE GENOMIC DNA]</scope>
    <source>
        <strain evidence="10">p50T</strain>
    </source>
</reference>
<sequence length="382" mass="44789">MSVFNCLKFTRKVTYKYWPQLIRYKNNSANMTTASKNLEIINEKKMFDDLLPEVIMTLQNKSKLSEVPQIGDWLKKMLHYNLVGGKHTRGITTVISYKTIEKPEKVTEHTLKMACKLGWCVEMFQAYCIVLDDIMDGSSVRRGMPCWYRRPEVGITCAFNDSLLIHSSLFEFLKTNFRTNPNYMKMFELFNETLWRTSMGQHLDHVTGNRKTDYSSFTLDRYYTIIKYKAAYYTYNLPVSLGLLLAENVDEKIYKSAQDICLEIGTMFQIQDDFIDCFGDEIKTGKVGTDIQERKCTWLAVQALQRCTEAQRTVFKACYGSSEPAHVERIKRLYEDLHLPQIYKHQEKAMYDNIIRQIENIPIEAARVLFKKLLDITYNRQH</sequence>
<dbReference type="PANTHER" id="PTHR11525:SF0">
    <property type="entry name" value="FARNESYL PYROPHOSPHATE SYNTHASE"/>
    <property type="match status" value="1"/>
</dbReference>